<dbReference type="InterPro" id="IPR050807">
    <property type="entry name" value="TransReg_Diox_bact_type"/>
</dbReference>
<keyword evidence="1" id="KW-0238">DNA-binding</keyword>
<dbReference type="RefSeq" id="WP_170823891.1">
    <property type="nucleotide sequence ID" value="NZ_JAAOXG010000071.1"/>
</dbReference>
<dbReference type="SMART" id="SM00530">
    <property type="entry name" value="HTH_XRE"/>
    <property type="match status" value="1"/>
</dbReference>
<dbReference type="Gene3D" id="1.10.260.40">
    <property type="entry name" value="lambda repressor-like DNA-binding domains"/>
    <property type="match status" value="1"/>
</dbReference>
<sequence length="116" mass="12762">MILDYEAIGARIKDVRSMLNMSQERLAELAGLSTTHTSHIETGNTKVSLPSLVKIANALGVSLDELVCDSIIKAKAVFEGELARTISDCDELEIRVISDMAKMLKTSMRGRLKINR</sequence>
<dbReference type="InterPro" id="IPR010982">
    <property type="entry name" value="Lambda_DNA-bd_dom_sf"/>
</dbReference>
<dbReference type="PANTHER" id="PTHR46797:SF1">
    <property type="entry name" value="METHYLPHOSPHONATE SYNTHASE"/>
    <property type="match status" value="1"/>
</dbReference>
<evidence type="ECO:0000313" key="3">
    <source>
        <dbReference type="EMBL" id="NNJ32846.1"/>
    </source>
</evidence>
<reference evidence="3 4" key="1">
    <citation type="submission" date="2020-03" db="EMBL/GenBank/DDBJ databases">
        <title>Genome Sequence of industrial isolate, B5A.</title>
        <authorList>
            <person name="Sharma S."/>
            <person name="Patil P.B."/>
            <person name="Korpole S."/>
        </authorList>
    </citation>
    <scope>NUCLEOTIDE SEQUENCE [LARGE SCALE GENOMIC DNA]</scope>
    <source>
        <strain evidence="3 4">PI-S10-B5A</strain>
    </source>
</reference>
<gene>
    <name evidence="3" type="ORF">G9470_24100</name>
</gene>
<dbReference type="SUPFAM" id="SSF47413">
    <property type="entry name" value="lambda repressor-like DNA-binding domains"/>
    <property type="match status" value="1"/>
</dbReference>
<dbReference type="CDD" id="cd00093">
    <property type="entry name" value="HTH_XRE"/>
    <property type="match status" value="1"/>
</dbReference>
<dbReference type="PANTHER" id="PTHR46797">
    <property type="entry name" value="HTH-TYPE TRANSCRIPTIONAL REGULATOR"/>
    <property type="match status" value="1"/>
</dbReference>
<evidence type="ECO:0000313" key="4">
    <source>
        <dbReference type="Proteomes" id="UP000539052"/>
    </source>
</evidence>
<feature type="domain" description="HTH cro/C1-type" evidence="2">
    <location>
        <begin position="12"/>
        <end position="66"/>
    </location>
</feature>
<dbReference type="EMBL" id="JAAOXG010000071">
    <property type="protein sequence ID" value="NNJ32846.1"/>
    <property type="molecule type" value="Genomic_DNA"/>
</dbReference>
<accession>A0ABX1VWY3</accession>
<dbReference type="PROSITE" id="PS50943">
    <property type="entry name" value="HTH_CROC1"/>
    <property type="match status" value="1"/>
</dbReference>
<dbReference type="Pfam" id="PF01381">
    <property type="entry name" value="HTH_3"/>
    <property type="match status" value="1"/>
</dbReference>
<dbReference type="InterPro" id="IPR001387">
    <property type="entry name" value="Cro/C1-type_HTH"/>
</dbReference>
<evidence type="ECO:0000256" key="1">
    <source>
        <dbReference type="ARBA" id="ARBA00023125"/>
    </source>
</evidence>
<comment type="caution">
    <text evidence="3">The sequence shown here is derived from an EMBL/GenBank/DDBJ whole genome shotgun (WGS) entry which is preliminary data.</text>
</comment>
<keyword evidence="4" id="KW-1185">Reference proteome</keyword>
<proteinExistence type="predicted"/>
<organism evidence="3 4">
    <name type="scientific">Lacrimispora defluvii</name>
    <dbReference type="NCBI Taxonomy" id="2719233"/>
    <lineage>
        <taxon>Bacteria</taxon>
        <taxon>Bacillati</taxon>
        <taxon>Bacillota</taxon>
        <taxon>Clostridia</taxon>
        <taxon>Lachnospirales</taxon>
        <taxon>Lachnospiraceae</taxon>
        <taxon>Lacrimispora</taxon>
    </lineage>
</organism>
<dbReference type="Proteomes" id="UP000539052">
    <property type="component" value="Unassembled WGS sequence"/>
</dbReference>
<protein>
    <submittedName>
        <fullName evidence="3">Helix-turn-helix transcriptional regulator</fullName>
    </submittedName>
</protein>
<name>A0ABX1VWY3_9FIRM</name>
<evidence type="ECO:0000259" key="2">
    <source>
        <dbReference type="PROSITE" id="PS50943"/>
    </source>
</evidence>